<name>A0A1R0H847_9FUNG</name>
<proteinExistence type="predicted"/>
<feature type="non-terminal residue" evidence="2">
    <location>
        <position position="1"/>
    </location>
</feature>
<evidence type="ECO:0000313" key="2">
    <source>
        <dbReference type="EMBL" id="OLY85350.1"/>
    </source>
</evidence>
<keyword evidence="3" id="KW-1185">Reference proteome</keyword>
<dbReference type="SUPFAM" id="SSF52058">
    <property type="entry name" value="L domain-like"/>
    <property type="match status" value="1"/>
</dbReference>
<accession>A0A1R0H847</accession>
<sequence length="276" mass="29150">FFQLNSTSITSLNADNLSSVEDVQLLNQPNLESISFQNLKSPTGHIIIESTSIKEISFKNLESVGVGISIDLNQNLKSITMPELTETGGTLLIGANMNLPSIDANTFPKLSKVGRELILIGRFDTILLPSISNITDAVQIISSGCLDCISVSSQIKKYASAGFTCARESIPGAESFDPSNIDLYIVDSTGTCTAAQTDEVDSYFSTESVSSTVTASGNSTEASQTVSPSKTTSKSSSVTSQSLSPSITASGGFSFLKSIPLYQNILLLAVISIFMA</sequence>
<dbReference type="OrthoDB" id="536881at2759"/>
<feature type="compositionally biased region" description="Low complexity" evidence="1">
    <location>
        <begin position="223"/>
        <end position="244"/>
    </location>
</feature>
<dbReference type="Proteomes" id="UP000187455">
    <property type="component" value="Unassembled WGS sequence"/>
</dbReference>
<dbReference type="EMBL" id="LSSL01000139">
    <property type="protein sequence ID" value="OLY85350.1"/>
    <property type="molecule type" value="Genomic_DNA"/>
</dbReference>
<organism evidence="2 3">
    <name type="scientific">Smittium mucronatum</name>
    <dbReference type="NCBI Taxonomy" id="133383"/>
    <lineage>
        <taxon>Eukaryota</taxon>
        <taxon>Fungi</taxon>
        <taxon>Fungi incertae sedis</taxon>
        <taxon>Zoopagomycota</taxon>
        <taxon>Kickxellomycotina</taxon>
        <taxon>Harpellomycetes</taxon>
        <taxon>Harpellales</taxon>
        <taxon>Legeriomycetaceae</taxon>
        <taxon>Smittium</taxon>
    </lineage>
</organism>
<reference evidence="2 3" key="1">
    <citation type="journal article" date="2016" name="Mol. Biol. Evol.">
        <title>Genome-Wide Survey of Gut Fungi (Harpellales) Reveals the First Horizontally Transferred Ubiquitin Gene from a Mosquito Host.</title>
        <authorList>
            <person name="Wang Y."/>
            <person name="White M.M."/>
            <person name="Kvist S."/>
            <person name="Moncalvo J.M."/>
        </authorList>
    </citation>
    <scope>NUCLEOTIDE SEQUENCE [LARGE SCALE GENOMIC DNA]</scope>
    <source>
        <strain evidence="2 3">ALG-7-W6</strain>
    </source>
</reference>
<evidence type="ECO:0000256" key="1">
    <source>
        <dbReference type="SAM" id="MobiDB-lite"/>
    </source>
</evidence>
<dbReference type="AlphaFoldDB" id="A0A1R0H847"/>
<gene>
    <name evidence="2" type="ORF">AYI68_g460</name>
</gene>
<evidence type="ECO:0000313" key="3">
    <source>
        <dbReference type="Proteomes" id="UP000187455"/>
    </source>
</evidence>
<comment type="caution">
    <text evidence="2">The sequence shown here is derived from an EMBL/GenBank/DDBJ whole genome shotgun (WGS) entry which is preliminary data.</text>
</comment>
<dbReference type="STRING" id="133383.A0A1R0H847"/>
<feature type="region of interest" description="Disordered" evidence="1">
    <location>
        <begin position="215"/>
        <end position="244"/>
    </location>
</feature>
<protein>
    <submittedName>
        <fullName evidence="2">Cell wall protein ecm33</fullName>
    </submittedName>
</protein>